<sequence>MWPWEHLSIGYLLHSATMRTVYRRPPNGLGALAVAVGTQFPDLIDKPGGWVLGVLPSGTSVAHSAFVALPLSLAAVAVARRRGAPEVGVAFAIGYLSHLAGDVFFYVLLGDGPAFGVVLWPLGSEPNGGTSPVLALVSRLFSRWVEHLASPAGVGYVLFEVALLAVTVAVWVRDGAPGSDAVFRIRTLWDERSDRN</sequence>
<name>A0A7D5PAK0_9EURY</name>
<feature type="transmembrane region" description="Helical" evidence="1">
    <location>
        <begin position="61"/>
        <end position="80"/>
    </location>
</feature>
<keyword evidence="1" id="KW-0812">Transmembrane</keyword>
<accession>A0A7D5PAK0</accession>
<dbReference type="Pfam" id="PF04307">
    <property type="entry name" value="YdjM"/>
    <property type="match status" value="1"/>
</dbReference>
<dbReference type="GO" id="GO:0016787">
    <property type="term" value="F:hydrolase activity"/>
    <property type="evidence" value="ECO:0007669"/>
    <property type="project" value="UniProtKB-KW"/>
</dbReference>
<dbReference type="KEGG" id="hpel:HZS54_05775"/>
<reference evidence="2 3" key="1">
    <citation type="submission" date="2020-07" db="EMBL/GenBank/DDBJ databases">
        <title>Halosimplex litoreum sp. nov. and Halosimplex rubrum sp. nov., isolated from different salt environments.</title>
        <authorList>
            <person name="Cui H."/>
        </authorList>
    </citation>
    <scope>NUCLEOTIDE SEQUENCE [LARGE SCALE GENOMIC DNA]</scope>
    <source>
        <strain evidence="2 3">R2</strain>
    </source>
</reference>
<organism evidence="2 3">
    <name type="scientific">Halosimplex pelagicum</name>
    <dbReference type="NCBI Taxonomy" id="869886"/>
    <lineage>
        <taxon>Archaea</taxon>
        <taxon>Methanobacteriati</taxon>
        <taxon>Methanobacteriota</taxon>
        <taxon>Stenosarchaea group</taxon>
        <taxon>Halobacteria</taxon>
        <taxon>Halobacteriales</taxon>
        <taxon>Haloarculaceae</taxon>
        <taxon>Halosimplex</taxon>
    </lineage>
</organism>
<dbReference type="Proteomes" id="UP000509346">
    <property type="component" value="Chromosome"/>
</dbReference>
<dbReference type="AlphaFoldDB" id="A0A7D5PAK0"/>
<gene>
    <name evidence="2" type="ORF">HZS54_05775</name>
</gene>
<keyword evidence="1" id="KW-0472">Membrane</keyword>
<keyword evidence="1" id="KW-1133">Transmembrane helix</keyword>
<dbReference type="RefSeq" id="WP_179920986.1">
    <property type="nucleotide sequence ID" value="NZ_CP058909.1"/>
</dbReference>
<protein>
    <submittedName>
        <fullName evidence="2">Metal-dependent hydrolase</fullName>
    </submittedName>
</protein>
<keyword evidence="3" id="KW-1185">Reference proteome</keyword>
<dbReference type="GeneID" id="56082078"/>
<feature type="transmembrane region" description="Helical" evidence="1">
    <location>
        <begin position="87"/>
        <end position="109"/>
    </location>
</feature>
<proteinExistence type="predicted"/>
<evidence type="ECO:0000256" key="1">
    <source>
        <dbReference type="SAM" id="Phobius"/>
    </source>
</evidence>
<dbReference type="EMBL" id="CP058909">
    <property type="protein sequence ID" value="QLH81178.1"/>
    <property type="molecule type" value="Genomic_DNA"/>
</dbReference>
<dbReference type="InterPro" id="IPR007404">
    <property type="entry name" value="YdjM-like"/>
</dbReference>
<feature type="transmembrane region" description="Helical" evidence="1">
    <location>
        <begin position="153"/>
        <end position="172"/>
    </location>
</feature>
<evidence type="ECO:0000313" key="2">
    <source>
        <dbReference type="EMBL" id="QLH81178.1"/>
    </source>
</evidence>
<keyword evidence="2" id="KW-0378">Hydrolase</keyword>
<evidence type="ECO:0000313" key="3">
    <source>
        <dbReference type="Proteomes" id="UP000509346"/>
    </source>
</evidence>
<dbReference type="OrthoDB" id="200338at2157"/>